<dbReference type="EMBL" id="BMFF01000007">
    <property type="protein sequence ID" value="GGD09131.1"/>
    <property type="molecule type" value="Genomic_DNA"/>
</dbReference>
<gene>
    <name evidence="2" type="ORF">GCM10007418_30250</name>
</gene>
<dbReference type="Gene3D" id="3.30.160.100">
    <property type="entry name" value="Ribosome hibernation promotion factor-like"/>
    <property type="match status" value="1"/>
</dbReference>
<name>A0ABQ1Q0N4_9GAMM</name>
<feature type="region of interest" description="Disordered" evidence="1">
    <location>
        <begin position="101"/>
        <end position="124"/>
    </location>
</feature>
<evidence type="ECO:0000256" key="1">
    <source>
        <dbReference type="SAM" id="MobiDB-lite"/>
    </source>
</evidence>
<reference evidence="3" key="1">
    <citation type="journal article" date="2019" name="Int. J. Syst. Evol. Microbiol.">
        <title>The Global Catalogue of Microorganisms (GCM) 10K type strain sequencing project: providing services to taxonomists for standard genome sequencing and annotation.</title>
        <authorList>
            <consortium name="The Broad Institute Genomics Platform"/>
            <consortium name="The Broad Institute Genome Sequencing Center for Infectious Disease"/>
            <person name="Wu L."/>
            <person name="Ma J."/>
        </authorList>
    </citation>
    <scope>NUCLEOTIDE SEQUENCE [LARGE SCALE GENOMIC DNA]</scope>
    <source>
        <strain evidence="3">CGMCC 1.12482</strain>
    </source>
</reference>
<dbReference type="Pfam" id="PF02482">
    <property type="entry name" value="Ribosomal_S30AE"/>
    <property type="match status" value="1"/>
</dbReference>
<organism evidence="2 3">
    <name type="scientific">Halopseudomonas salina</name>
    <dbReference type="NCBI Taxonomy" id="1323744"/>
    <lineage>
        <taxon>Bacteria</taxon>
        <taxon>Pseudomonadati</taxon>
        <taxon>Pseudomonadota</taxon>
        <taxon>Gammaproteobacteria</taxon>
        <taxon>Pseudomonadales</taxon>
        <taxon>Pseudomonadaceae</taxon>
        <taxon>Halopseudomonas</taxon>
    </lineage>
</organism>
<proteinExistence type="predicted"/>
<dbReference type="SUPFAM" id="SSF69754">
    <property type="entry name" value="Ribosome binding protein Y (YfiA homologue)"/>
    <property type="match status" value="1"/>
</dbReference>
<sequence>MMQVLINSHQIETASVSFQEWVTAAVVNELERFDDFLTRVEVHVSDENGNKSGARDKRCQIEMRPRGHQPLSVTNHDESLELAVNGAAEKARHALEHLMGKLDARGNPAKMAETSLDDEAARESRDALLEEEFLEKEQQL</sequence>
<comment type="caution">
    <text evidence="2">The sequence shown here is derived from an EMBL/GenBank/DDBJ whole genome shotgun (WGS) entry which is preliminary data.</text>
</comment>
<evidence type="ECO:0000313" key="2">
    <source>
        <dbReference type="EMBL" id="GGD09131.1"/>
    </source>
</evidence>
<dbReference type="InterPro" id="IPR036567">
    <property type="entry name" value="RHF-like"/>
</dbReference>
<evidence type="ECO:0000313" key="3">
    <source>
        <dbReference type="Proteomes" id="UP000638188"/>
    </source>
</evidence>
<protein>
    <submittedName>
        <fullName evidence="2">Ribosomal subunit interface protein</fullName>
    </submittedName>
</protein>
<accession>A0ABQ1Q0N4</accession>
<dbReference type="InterPro" id="IPR003489">
    <property type="entry name" value="RHF/RaiA"/>
</dbReference>
<dbReference type="Proteomes" id="UP000638188">
    <property type="component" value="Unassembled WGS sequence"/>
</dbReference>
<keyword evidence="3" id="KW-1185">Reference proteome</keyword>